<proteinExistence type="predicted"/>
<evidence type="ECO:0000259" key="2">
    <source>
        <dbReference type="Pfam" id="PF12697"/>
    </source>
</evidence>
<evidence type="ECO:0000313" key="3">
    <source>
        <dbReference type="EMBL" id="MEU1953964.1"/>
    </source>
</evidence>
<comment type="caution">
    <text evidence="3">The sequence shown here is derived from an EMBL/GenBank/DDBJ whole genome shotgun (WGS) entry which is preliminary data.</text>
</comment>
<dbReference type="Pfam" id="PF12697">
    <property type="entry name" value="Abhydrolase_6"/>
    <property type="match status" value="1"/>
</dbReference>
<feature type="signal peptide" evidence="1">
    <location>
        <begin position="1"/>
        <end position="30"/>
    </location>
</feature>
<dbReference type="RefSeq" id="WP_356959099.1">
    <property type="nucleotide sequence ID" value="NZ_JBEYBD010000023.1"/>
</dbReference>
<dbReference type="InterPro" id="IPR029058">
    <property type="entry name" value="AB_hydrolase_fold"/>
</dbReference>
<feature type="domain" description="AB hydrolase-1" evidence="2">
    <location>
        <begin position="36"/>
        <end position="260"/>
    </location>
</feature>
<keyword evidence="1" id="KW-0732">Signal</keyword>
<dbReference type="GO" id="GO:0016787">
    <property type="term" value="F:hydrolase activity"/>
    <property type="evidence" value="ECO:0007669"/>
    <property type="project" value="UniProtKB-KW"/>
</dbReference>
<evidence type="ECO:0000313" key="4">
    <source>
        <dbReference type="Proteomes" id="UP001550628"/>
    </source>
</evidence>
<name>A0ABV2WSW3_9NOCA</name>
<dbReference type="PANTHER" id="PTHR37017:SF11">
    <property type="entry name" value="ESTERASE_LIPASE_THIOESTERASE DOMAIN-CONTAINING PROTEIN"/>
    <property type="match status" value="1"/>
</dbReference>
<dbReference type="Gene3D" id="3.40.50.1820">
    <property type="entry name" value="alpha/beta hydrolase"/>
    <property type="match status" value="1"/>
</dbReference>
<feature type="chain" id="PRO_5046475341" evidence="1">
    <location>
        <begin position="31"/>
        <end position="267"/>
    </location>
</feature>
<protein>
    <submittedName>
        <fullName evidence="3">Alpha/beta hydrolase</fullName>
    </submittedName>
</protein>
<dbReference type="Proteomes" id="UP001550628">
    <property type="component" value="Unassembled WGS sequence"/>
</dbReference>
<dbReference type="InterPro" id="IPR052897">
    <property type="entry name" value="Sec-Metab_Biosynth_Hydrolase"/>
</dbReference>
<dbReference type="PANTHER" id="PTHR37017">
    <property type="entry name" value="AB HYDROLASE-1 DOMAIN-CONTAINING PROTEIN-RELATED"/>
    <property type="match status" value="1"/>
</dbReference>
<evidence type="ECO:0000256" key="1">
    <source>
        <dbReference type="SAM" id="SignalP"/>
    </source>
</evidence>
<dbReference type="SUPFAM" id="SSF53474">
    <property type="entry name" value="alpha/beta-Hydrolases"/>
    <property type="match status" value="1"/>
</dbReference>
<dbReference type="EMBL" id="JBEYBF010000012">
    <property type="protein sequence ID" value="MEU1953964.1"/>
    <property type="molecule type" value="Genomic_DNA"/>
</dbReference>
<accession>A0ABV2WSW3</accession>
<keyword evidence="3" id="KW-0378">Hydrolase</keyword>
<dbReference type="InterPro" id="IPR000073">
    <property type="entry name" value="AB_hydrolase_1"/>
</dbReference>
<reference evidence="3 4" key="1">
    <citation type="submission" date="2024-06" db="EMBL/GenBank/DDBJ databases">
        <title>The Natural Products Discovery Center: Release of the First 8490 Sequenced Strains for Exploring Actinobacteria Biosynthetic Diversity.</title>
        <authorList>
            <person name="Kalkreuter E."/>
            <person name="Kautsar S.A."/>
            <person name="Yang D."/>
            <person name="Bader C.D."/>
            <person name="Teijaro C.N."/>
            <person name="Fluegel L."/>
            <person name="Davis C.M."/>
            <person name="Simpson J.R."/>
            <person name="Lauterbach L."/>
            <person name="Steele A.D."/>
            <person name="Gui C."/>
            <person name="Meng S."/>
            <person name="Li G."/>
            <person name="Viehrig K."/>
            <person name="Ye F."/>
            <person name="Su P."/>
            <person name="Kiefer A.F."/>
            <person name="Nichols A."/>
            <person name="Cepeda A.J."/>
            <person name="Yan W."/>
            <person name="Fan B."/>
            <person name="Jiang Y."/>
            <person name="Adhikari A."/>
            <person name="Zheng C.-J."/>
            <person name="Schuster L."/>
            <person name="Cowan T.M."/>
            <person name="Smanski M.J."/>
            <person name="Chevrette M.G."/>
            <person name="De Carvalho L.P.S."/>
            <person name="Shen B."/>
        </authorList>
    </citation>
    <scope>NUCLEOTIDE SEQUENCE [LARGE SCALE GENOMIC DNA]</scope>
    <source>
        <strain evidence="3 4">NPDC019708</strain>
    </source>
</reference>
<sequence>MTIIRMLRTALLSLILALVTTAAVALPAWAAPRPTVVLVHGAFADPTSWNGVAARLRGQGYEVLTPVNPLRGPAYDSAAVQHTLDTVDGPIVLVGHSYGGTVISNVHDPDVVSMVYVAAFAPTQGEFAQQALDPVRFPGSRLLPPALQVKVVDDPQGIAGRNLDGYVAPEYFHDVFAQDVDDATAADMLAHQQSIALAANLEPSGAPSWSGERTWYLVSAQDRVIPPASQRFMAGRMGAQTSELDASHASLVSQPDPVTAAIVTAAG</sequence>
<organism evidence="3 4">
    <name type="scientific">Nocardia rhamnosiphila</name>
    <dbReference type="NCBI Taxonomy" id="426716"/>
    <lineage>
        <taxon>Bacteria</taxon>
        <taxon>Bacillati</taxon>
        <taxon>Actinomycetota</taxon>
        <taxon>Actinomycetes</taxon>
        <taxon>Mycobacteriales</taxon>
        <taxon>Nocardiaceae</taxon>
        <taxon>Nocardia</taxon>
    </lineage>
</organism>
<keyword evidence="4" id="KW-1185">Reference proteome</keyword>
<gene>
    <name evidence="3" type="ORF">ABZ510_19125</name>
</gene>